<protein>
    <submittedName>
        <fullName evidence="3">Uncharacterized protein LOC111103947 isoform X1</fullName>
    </submittedName>
</protein>
<accession>A0A8B8AQH4</accession>
<dbReference type="Proteomes" id="UP000694844">
    <property type="component" value="Chromosome 7"/>
</dbReference>
<dbReference type="RefSeq" id="XP_022293301.1">
    <property type="nucleotide sequence ID" value="XM_022437593.1"/>
</dbReference>
<dbReference type="KEGG" id="cvn:111103947"/>
<organism evidence="2 3">
    <name type="scientific">Crassostrea virginica</name>
    <name type="common">Eastern oyster</name>
    <dbReference type="NCBI Taxonomy" id="6565"/>
    <lineage>
        <taxon>Eukaryota</taxon>
        <taxon>Metazoa</taxon>
        <taxon>Spiralia</taxon>
        <taxon>Lophotrochozoa</taxon>
        <taxon>Mollusca</taxon>
        <taxon>Bivalvia</taxon>
        <taxon>Autobranchia</taxon>
        <taxon>Pteriomorphia</taxon>
        <taxon>Ostreida</taxon>
        <taxon>Ostreoidea</taxon>
        <taxon>Ostreidae</taxon>
        <taxon>Crassostrea</taxon>
    </lineage>
</organism>
<gene>
    <name evidence="3" type="primary">LOC111103947</name>
</gene>
<keyword evidence="2" id="KW-1185">Reference proteome</keyword>
<dbReference type="OrthoDB" id="6149581at2759"/>
<evidence type="ECO:0000256" key="1">
    <source>
        <dbReference type="SAM" id="MobiDB-lite"/>
    </source>
</evidence>
<evidence type="ECO:0000313" key="2">
    <source>
        <dbReference type="Proteomes" id="UP000694844"/>
    </source>
</evidence>
<sequence>MAAPIKKCVVCFKIISDRSYRSLSSDTSKEQYRDVFKLLGIPDLNGFACNVCCNKLNRIQKLTIDLKTKVISIKEEREKLISTVRGMIGIQTLEKENNPVSTPKGTKRPFNVIKLTPTPKSKVKKGLFASPSAEKVVKPLNCHAVLKSKTVQSDDKSTQTKDRSEEFDVKVVVKYNGVERLKIIKEEHEKAALKSLLNNASPRAVLRNFSLCENYKREMLDIVKSVIQDEIKQLSKNDCEIFKGNGSNNEKLINFDMKHTSQQLQLKAPYLYQIFSSAILLQEKKNLPQMLSSIAVLLYGRSQTTNRLQYILGLTLQKCGLNREGINIIHDLGMSVSSSSLHKKTKQLVKQQESQLHSLMTSYVEEVENKQRTGDENPTEVEMDTDGVHKEQQPIEILGDNLDITINPSKMSMQRQKKSFHWFLVLVKEKQLTSEESKVPFEQPLNFLALNALNWIPSSEQLKSLLCSFKFHVASVLLHYVPYLQSHITSFPKYIEHMYMDQVKKKSVFLNCDLIDASENSSEGMIEILQRIHELAVPHVRNNPNKDVLEKVVFGGDVLTNERAFSAQEAMQNRNLAFPCYLLYVPSKP</sequence>
<feature type="region of interest" description="Disordered" evidence="1">
    <location>
        <begin position="368"/>
        <end position="389"/>
    </location>
</feature>
<evidence type="ECO:0000313" key="3">
    <source>
        <dbReference type="RefSeq" id="XP_022293301.1"/>
    </source>
</evidence>
<proteinExistence type="predicted"/>
<name>A0A8B8AQH4_CRAVI</name>
<dbReference type="GeneID" id="111103947"/>
<reference evidence="3" key="1">
    <citation type="submission" date="2025-08" db="UniProtKB">
        <authorList>
            <consortium name="RefSeq"/>
        </authorList>
    </citation>
    <scope>IDENTIFICATION</scope>
    <source>
        <tissue evidence="3">Whole sample</tissue>
    </source>
</reference>
<dbReference type="AlphaFoldDB" id="A0A8B8AQH4"/>